<gene>
    <name evidence="2" type="ORF">SEMRO_1455_G274120.1</name>
</gene>
<dbReference type="Gene3D" id="3.40.50.150">
    <property type="entry name" value="Vaccinia Virus protein VP39"/>
    <property type="match status" value="1"/>
</dbReference>
<dbReference type="AlphaFoldDB" id="A0A9N8EL46"/>
<evidence type="ECO:0000259" key="1">
    <source>
        <dbReference type="Pfam" id="PF13649"/>
    </source>
</evidence>
<dbReference type="Proteomes" id="UP001153069">
    <property type="component" value="Unassembled WGS sequence"/>
</dbReference>
<keyword evidence="3" id="KW-1185">Reference proteome</keyword>
<dbReference type="InterPro" id="IPR029063">
    <property type="entry name" value="SAM-dependent_MTases_sf"/>
</dbReference>
<comment type="caution">
    <text evidence="2">The sequence shown here is derived from an EMBL/GenBank/DDBJ whole genome shotgun (WGS) entry which is preliminary data.</text>
</comment>
<organism evidence="2 3">
    <name type="scientific">Seminavis robusta</name>
    <dbReference type="NCBI Taxonomy" id="568900"/>
    <lineage>
        <taxon>Eukaryota</taxon>
        <taxon>Sar</taxon>
        <taxon>Stramenopiles</taxon>
        <taxon>Ochrophyta</taxon>
        <taxon>Bacillariophyta</taxon>
        <taxon>Bacillariophyceae</taxon>
        <taxon>Bacillariophycidae</taxon>
        <taxon>Naviculales</taxon>
        <taxon>Naviculaceae</taxon>
        <taxon>Seminavis</taxon>
    </lineage>
</organism>
<dbReference type="GO" id="GO:0008168">
    <property type="term" value="F:methyltransferase activity"/>
    <property type="evidence" value="ECO:0007669"/>
    <property type="project" value="UniProtKB-KW"/>
</dbReference>
<keyword evidence="2" id="KW-0489">Methyltransferase</keyword>
<protein>
    <submittedName>
        <fullName evidence="2">UbiE/COQ5 methyltransferase family</fullName>
    </submittedName>
</protein>
<dbReference type="GO" id="GO:0032259">
    <property type="term" value="P:methylation"/>
    <property type="evidence" value="ECO:0007669"/>
    <property type="project" value="UniProtKB-KW"/>
</dbReference>
<sequence>MVKDTPMANGEDDFKKAQAAKHYLDNVARFTVLYAKDLIALLSPQIASAKTILDVGCGPGTFGLAYLEAYPQGIPGQTLILSDLSPGMVNQAEQVMKDRIPPNFQTALEFKVEDGSKLGGIGDDSVDVVVSVFGIFIIPDYLETLQTIRRVLRSDNPNAVFGNVCWTMTEHRHELVEEGFGPSFHELIEQSLQELTSLSSSDKNEEPPWKRWFEPARGKEMLVADAGYDASSFQVHRCMHSVVWPKAGALWEMIATNPMSKMHQASPEKIESAKTKLFKALDREEGQNENLPVVVSTSANLFLAKPWRP</sequence>
<keyword evidence="2" id="KW-0808">Transferase</keyword>
<evidence type="ECO:0000313" key="2">
    <source>
        <dbReference type="EMBL" id="CAB9523777.1"/>
    </source>
</evidence>
<dbReference type="CDD" id="cd02440">
    <property type="entry name" value="AdoMet_MTases"/>
    <property type="match status" value="1"/>
</dbReference>
<name>A0A9N8EL46_9STRA</name>
<dbReference type="PANTHER" id="PTHR43591">
    <property type="entry name" value="METHYLTRANSFERASE"/>
    <property type="match status" value="1"/>
</dbReference>
<dbReference type="PANTHER" id="PTHR43591:SF24">
    <property type="entry name" value="2-METHOXY-6-POLYPRENYL-1,4-BENZOQUINOL METHYLASE, MITOCHONDRIAL"/>
    <property type="match status" value="1"/>
</dbReference>
<accession>A0A9N8EL46</accession>
<feature type="domain" description="Methyltransferase" evidence="1">
    <location>
        <begin position="52"/>
        <end position="154"/>
    </location>
</feature>
<proteinExistence type="predicted"/>
<dbReference type="InterPro" id="IPR041698">
    <property type="entry name" value="Methyltransf_25"/>
</dbReference>
<dbReference type="EMBL" id="CAICTM010001453">
    <property type="protein sequence ID" value="CAB9523777.1"/>
    <property type="molecule type" value="Genomic_DNA"/>
</dbReference>
<dbReference type="Pfam" id="PF13649">
    <property type="entry name" value="Methyltransf_25"/>
    <property type="match status" value="1"/>
</dbReference>
<reference evidence="2" key="1">
    <citation type="submission" date="2020-06" db="EMBL/GenBank/DDBJ databases">
        <authorList>
            <consortium name="Plant Systems Biology data submission"/>
        </authorList>
    </citation>
    <scope>NUCLEOTIDE SEQUENCE</scope>
    <source>
        <strain evidence="2">D6</strain>
    </source>
</reference>
<evidence type="ECO:0000313" key="3">
    <source>
        <dbReference type="Proteomes" id="UP001153069"/>
    </source>
</evidence>
<dbReference type="SUPFAM" id="SSF53335">
    <property type="entry name" value="S-adenosyl-L-methionine-dependent methyltransferases"/>
    <property type="match status" value="1"/>
</dbReference>
<dbReference type="OrthoDB" id="2013972at2759"/>